<protein>
    <recommendedName>
        <fullName evidence="7">HSF-type DNA-binding domain-containing protein</fullName>
    </recommendedName>
</protein>
<evidence type="ECO:0000256" key="2">
    <source>
        <dbReference type="ARBA" id="ARBA00023125"/>
    </source>
</evidence>
<dbReference type="OrthoDB" id="77161at2759"/>
<dbReference type="EMBL" id="CAKKNE010000003">
    <property type="protein sequence ID" value="CAH0370743.1"/>
    <property type="molecule type" value="Genomic_DNA"/>
</dbReference>
<name>A0A8J2SHW7_9STRA</name>
<evidence type="ECO:0000256" key="1">
    <source>
        <dbReference type="ARBA" id="ARBA00004123"/>
    </source>
</evidence>
<dbReference type="Proteomes" id="UP000789595">
    <property type="component" value="Unassembled WGS sequence"/>
</dbReference>
<dbReference type="SUPFAM" id="SSF46785">
    <property type="entry name" value="Winged helix' DNA-binding domain"/>
    <property type="match status" value="1"/>
</dbReference>
<feature type="region of interest" description="Disordered" evidence="6">
    <location>
        <begin position="1"/>
        <end position="68"/>
    </location>
</feature>
<evidence type="ECO:0000259" key="7">
    <source>
        <dbReference type="SMART" id="SM00415"/>
    </source>
</evidence>
<evidence type="ECO:0000256" key="4">
    <source>
        <dbReference type="RuleBase" id="RU004020"/>
    </source>
</evidence>
<dbReference type="AlphaFoldDB" id="A0A8J2SHW7"/>
<evidence type="ECO:0000256" key="5">
    <source>
        <dbReference type="SAM" id="Coils"/>
    </source>
</evidence>
<evidence type="ECO:0000256" key="6">
    <source>
        <dbReference type="SAM" id="MobiDB-lite"/>
    </source>
</evidence>
<accession>A0A8J2SHW7</accession>
<sequence>MFGRDAPGFEELGIDWGPASPFGPDDDPGTPMTHQDSSESDELRPDLFAPGAAPLPAPEPVVTPAANAQPERPVAPFVRALYSLLEGPYDETLCEWLCEWSENGRRIVFPDPAQFAETVCPQIFRHSKWTSFSRMLNMYDFRKVSSTPRSGAAPARAGLAPMVFEHDSFRSRGGQGELYLVQRRKRKSFKDTQRDDDREAEVASLRSRITELERRLSQLEMENAQLRSRDYSLQLS</sequence>
<dbReference type="Pfam" id="PF00447">
    <property type="entry name" value="HSF_DNA-bind"/>
    <property type="match status" value="1"/>
</dbReference>
<evidence type="ECO:0000313" key="9">
    <source>
        <dbReference type="Proteomes" id="UP000789595"/>
    </source>
</evidence>
<feature type="coiled-coil region" evidence="5">
    <location>
        <begin position="195"/>
        <end position="229"/>
    </location>
</feature>
<evidence type="ECO:0000313" key="8">
    <source>
        <dbReference type="EMBL" id="CAH0370743.1"/>
    </source>
</evidence>
<dbReference type="InterPro" id="IPR036390">
    <property type="entry name" value="WH_DNA-bd_sf"/>
</dbReference>
<comment type="subcellular location">
    <subcellularLocation>
        <location evidence="1">Nucleus</location>
    </subcellularLocation>
</comment>
<proteinExistence type="inferred from homology"/>
<dbReference type="GO" id="GO:0043565">
    <property type="term" value="F:sequence-specific DNA binding"/>
    <property type="evidence" value="ECO:0007669"/>
    <property type="project" value="InterPro"/>
</dbReference>
<keyword evidence="3" id="KW-0539">Nucleus</keyword>
<dbReference type="Gene3D" id="1.10.10.10">
    <property type="entry name" value="Winged helix-like DNA-binding domain superfamily/Winged helix DNA-binding domain"/>
    <property type="match status" value="1"/>
</dbReference>
<dbReference type="PANTHER" id="PTHR10015:SF427">
    <property type="entry name" value="HEAT SHOCK FACTOR PROTEIN"/>
    <property type="match status" value="1"/>
</dbReference>
<reference evidence="8" key="1">
    <citation type="submission" date="2021-11" db="EMBL/GenBank/DDBJ databases">
        <authorList>
            <consortium name="Genoscope - CEA"/>
            <person name="William W."/>
        </authorList>
    </citation>
    <scope>NUCLEOTIDE SEQUENCE</scope>
</reference>
<comment type="caution">
    <text evidence="8">The sequence shown here is derived from an EMBL/GenBank/DDBJ whole genome shotgun (WGS) entry which is preliminary data.</text>
</comment>
<dbReference type="SMART" id="SM00415">
    <property type="entry name" value="HSF"/>
    <property type="match status" value="1"/>
</dbReference>
<dbReference type="GO" id="GO:0003700">
    <property type="term" value="F:DNA-binding transcription factor activity"/>
    <property type="evidence" value="ECO:0007669"/>
    <property type="project" value="InterPro"/>
</dbReference>
<dbReference type="InterPro" id="IPR036388">
    <property type="entry name" value="WH-like_DNA-bd_sf"/>
</dbReference>
<keyword evidence="2" id="KW-0238">DNA-binding</keyword>
<feature type="domain" description="HSF-type DNA-binding" evidence="7">
    <location>
        <begin position="73"/>
        <end position="184"/>
    </location>
</feature>
<evidence type="ECO:0000256" key="3">
    <source>
        <dbReference type="ARBA" id="ARBA00023242"/>
    </source>
</evidence>
<dbReference type="Gene3D" id="1.20.5.490">
    <property type="entry name" value="Single helix bin"/>
    <property type="match status" value="1"/>
</dbReference>
<comment type="similarity">
    <text evidence="4">Belongs to the HSF family.</text>
</comment>
<organism evidence="8 9">
    <name type="scientific">Pelagomonas calceolata</name>
    <dbReference type="NCBI Taxonomy" id="35677"/>
    <lineage>
        <taxon>Eukaryota</taxon>
        <taxon>Sar</taxon>
        <taxon>Stramenopiles</taxon>
        <taxon>Ochrophyta</taxon>
        <taxon>Pelagophyceae</taxon>
        <taxon>Pelagomonadales</taxon>
        <taxon>Pelagomonadaceae</taxon>
        <taxon>Pelagomonas</taxon>
    </lineage>
</organism>
<keyword evidence="9" id="KW-1185">Reference proteome</keyword>
<gene>
    <name evidence="8" type="ORF">PECAL_3P06440</name>
</gene>
<dbReference type="GO" id="GO:0005634">
    <property type="term" value="C:nucleus"/>
    <property type="evidence" value="ECO:0007669"/>
    <property type="project" value="UniProtKB-SubCell"/>
</dbReference>
<keyword evidence="5" id="KW-0175">Coiled coil</keyword>
<dbReference type="InterPro" id="IPR000232">
    <property type="entry name" value="HSF_DNA-bd"/>
</dbReference>
<dbReference type="PANTHER" id="PTHR10015">
    <property type="entry name" value="HEAT SHOCK TRANSCRIPTION FACTOR"/>
    <property type="match status" value="1"/>
</dbReference>